<dbReference type="EMBL" id="ACYH01000024">
    <property type="protein sequence ID" value="EEV20900.1"/>
    <property type="molecule type" value="Genomic_DNA"/>
</dbReference>
<reference evidence="6 7" key="1">
    <citation type="submission" date="2009-07" db="EMBL/GenBank/DDBJ databases">
        <authorList>
            <person name="Madupu R."/>
            <person name="Sebastian Y."/>
            <person name="Durkin A.S."/>
            <person name="Torralba M."/>
            <person name="Methe B."/>
            <person name="Sutton G.G."/>
            <person name="Strausberg R.L."/>
            <person name="Nelson K.E."/>
        </authorList>
    </citation>
    <scope>NUCLEOTIDE SEQUENCE [LARGE SCALE GENOMIC DNA]</scope>
    <source>
        <strain evidence="6 7">ATCC 35580</strain>
    </source>
</reference>
<keyword evidence="3 6" id="KW-0808">Transferase</keyword>
<dbReference type="eggNOG" id="COG0863">
    <property type="taxonomic scope" value="Bacteria"/>
</dbReference>
<dbReference type="Pfam" id="PF01555">
    <property type="entry name" value="N6_N4_Mtase"/>
    <property type="match status" value="1"/>
</dbReference>
<dbReference type="PROSITE" id="PS00092">
    <property type="entry name" value="N6_MTASE"/>
    <property type="match status" value="1"/>
</dbReference>
<comment type="caution">
    <text evidence="6">The sequence shown here is derived from an EMBL/GenBank/DDBJ whole genome shotgun (WGS) entry which is preliminary data.</text>
</comment>
<keyword evidence="2 6" id="KW-0489">Methyltransferase</keyword>
<dbReference type="Gene3D" id="3.40.50.150">
    <property type="entry name" value="Vaccinia Virus protein VP39"/>
    <property type="match status" value="1"/>
</dbReference>
<proteinExistence type="inferred from homology"/>
<dbReference type="EC" id="2.1.1.-" evidence="4"/>
<accession>C8PP37</accession>
<evidence type="ECO:0000256" key="1">
    <source>
        <dbReference type="ARBA" id="ARBA00006594"/>
    </source>
</evidence>
<evidence type="ECO:0000313" key="6">
    <source>
        <dbReference type="EMBL" id="EEV20900.1"/>
    </source>
</evidence>
<evidence type="ECO:0000259" key="5">
    <source>
        <dbReference type="Pfam" id="PF01555"/>
    </source>
</evidence>
<dbReference type="Proteomes" id="UP000004509">
    <property type="component" value="Unassembled WGS sequence"/>
</dbReference>
<evidence type="ECO:0000313" key="7">
    <source>
        <dbReference type="Proteomes" id="UP000004509"/>
    </source>
</evidence>
<sequence>MTEQQHFQIIDTIRLSGKTYENLIASIVEPKTILEPYYEDSVNTIFNIDCLEVLERLPDESIDMIFADPPYMLSNDGFTCQNGRMVSVNKGKWDKSCGLETDMQFHNAWIAACRRVLKPEGTIWISGTYHSIYQCGYLLQKNNFHILNDIAWFKPNAAPNLSCRFFTASHETLIWARKDKKSKHTFNYDAMKNGFFPEDKLKKAHSQMRSVWSIPTPPAGEKELGKHPTQKPLSLLKRIILASTNDNAIILDPFNGGGTTGIASTIIGKRYYIGIEIDKEYCELTKRKLMQISDDEEEIYFAIQ</sequence>
<dbReference type="OrthoDB" id="9773571at2"/>
<feature type="domain" description="DNA methylase N-4/N-6" evidence="5">
    <location>
        <begin position="62"/>
        <end position="286"/>
    </location>
</feature>
<evidence type="ECO:0000256" key="2">
    <source>
        <dbReference type="ARBA" id="ARBA00022603"/>
    </source>
</evidence>
<dbReference type="InterPro" id="IPR002941">
    <property type="entry name" value="DNA_methylase_N4/N6"/>
</dbReference>
<dbReference type="InterPro" id="IPR002052">
    <property type="entry name" value="DNA_methylase_N6_adenine_CS"/>
</dbReference>
<dbReference type="GO" id="GO:0003677">
    <property type="term" value="F:DNA binding"/>
    <property type="evidence" value="ECO:0007669"/>
    <property type="project" value="InterPro"/>
</dbReference>
<dbReference type="eggNOG" id="COG2189">
    <property type="taxonomic scope" value="Bacteria"/>
</dbReference>
<evidence type="ECO:0000256" key="4">
    <source>
        <dbReference type="RuleBase" id="RU362026"/>
    </source>
</evidence>
<evidence type="ECO:0000256" key="3">
    <source>
        <dbReference type="ARBA" id="ARBA00022679"/>
    </source>
</evidence>
<dbReference type="GO" id="GO:0008170">
    <property type="term" value="F:N-methyltransferase activity"/>
    <property type="evidence" value="ECO:0007669"/>
    <property type="project" value="InterPro"/>
</dbReference>
<dbReference type="InterPro" id="IPR001091">
    <property type="entry name" value="RM_Methyltransferase"/>
</dbReference>
<dbReference type="SUPFAM" id="SSF53335">
    <property type="entry name" value="S-adenosyl-L-methionine-dependent methyltransferases"/>
    <property type="match status" value="1"/>
</dbReference>
<dbReference type="RefSeq" id="WP_006188305.1">
    <property type="nucleotide sequence ID" value="NZ_ACYH01000024.1"/>
</dbReference>
<protein>
    <recommendedName>
        <fullName evidence="4">Methyltransferase</fullName>
        <ecNumber evidence="4">2.1.1.-</ecNumber>
    </recommendedName>
</protein>
<dbReference type="PRINTS" id="PR00508">
    <property type="entry name" value="S21N4MTFRASE"/>
</dbReference>
<comment type="similarity">
    <text evidence="1 4">Belongs to the N(4)/N(6)-methyltransferase family.</text>
</comment>
<dbReference type="AlphaFoldDB" id="C8PP37"/>
<dbReference type="GO" id="GO:0032259">
    <property type="term" value="P:methylation"/>
    <property type="evidence" value="ECO:0007669"/>
    <property type="project" value="UniProtKB-KW"/>
</dbReference>
<gene>
    <name evidence="6" type="ORF">TREVI0001_1758</name>
</gene>
<name>C8PP37_9SPIR</name>
<dbReference type="InterPro" id="IPR029063">
    <property type="entry name" value="SAM-dependent_MTases_sf"/>
</dbReference>
<organism evidence="6 7">
    <name type="scientific">Treponema vincentii ATCC 35580</name>
    <dbReference type="NCBI Taxonomy" id="596324"/>
    <lineage>
        <taxon>Bacteria</taxon>
        <taxon>Pseudomonadati</taxon>
        <taxon>Spirochaetota</taxon>
        <taxon>Spirochaetia</taxon>
        <taxon>Spirochaetales</taxon>
        <taxon>Treponemataceae</taxon>
        <taxon>Treponema</taxon>
    </lineage>
</organism>
<dbReference type="STRING" id="596324.TREVI0001_1758"/>